<dbReference type="GO" id="GO:0015035">
    <property type="term" value="F:protein-disulfide reductase activity"/>
    <property type="evidence" value="ECO:0007669"/>
    <property type="project" value="TreeGrafter"/>
</dbReference>
<evidence type="ECO:0000259" key="2">
    <source>
        <dbReference type="Pfam" id="PF00085"/>
    </source>
</evidence>
<keyword evidence="1" id="KW-0732">Signal</keyword>
<dbReference type="GO" id="GO:0005788">
    <property type="term" value="C:endoplasmic reticulum lumen"/>
    <property type="evidence" value="ECO:0007669"/>
    <property type="project" value="TreeGrafter"/>
</dbReference>
<dbReference type="Proteomes" id="UP000652761">
    <property type="component" value="Unassembled WGS sequence"/>
</dbReference>
<protein>
    <recommendedName>
        <fullName evidence="2">Thioredoxin domain-containing protein</fullName>
    </recommendedName>
</protein>
<dbReference type="PANTHER" id="PTHR45815">
    <property type="entry name" value="PROTEIN DISULFIDE-ISOMERASE A6"/>
    <property type="match status" value="1"/>
</dbReference>
<feature type="non-terminal residue" evidence="3">
    <location>
        <position position="1"/>
    </location>
</feature>
<gene>
    <name evidence="3" type="ORF">Taro_055477</name>
</gene>
<dbReference type="PROSITE" id="PS00194">
    <property type="entry name" value="THIOREDOXIN_1"/>
    <property type="match status" value="1"/>
</dbReference>
<dbReference type="SUPFAM" id="SSF52833">
    <property type="entry name" value="Thioredoxin-like"/>
    <property type="match status" value="1"/>
</dbReference>
<comment type="caution">
    <text evidence="3">The sequence shown here is derived from an EMBL/GenBank/DDBJ whole genome shotgun (WGS) entry which is preliminary data.</text>
</comment>
<dbReference type="InterPro" id="IPR036249">
    <property type="entry name" value="Thioredoxin-like_sf"/>
</dbReference>
<organism evidence="3 4">
    <name type="scientific">Colocasia esculenta</name>
    <name type="common">Wild taro</name>
    <name type="synonym">Arum esculentum</name>
    <dbReference type="NCBI Taxonomy" id="4460"/>
    <lineage>
        <taxon>Eukaryota</taxon>
        <taxon>Viridiplantae</taxon>
        <taxon>Streptophyta</taxon>
        <taxon>Embryophyta</taxon>
        <taxon>Tracheophyta</taxon>
        <taxon>Spermatophyta</taxon>
        <taxon>Magnoliopsida</taxon>
        <taxon>Liliopsida</taxon>
        <taxon>Araceae</taxon>
        <taxon>Aroideae</taxon>
        <taxon>Colocasieae</taxon>
        <taxon>Colocasia</taxon>
    </lineage>
</organism>
<evidence type="ECO:0000313" key="4">
    <source>
        <dbReference type="Proteomes" id="UP000652761"/>
    </source>
</evidence>
<dbReference type="InterPro" id="IPR017937">
    <property type="entry name" value="Thioredoxin_CS"/>
</dbReference>
<name>A0A843XUB7_COLES</name>
<dbReference type="PANTHER" id="PTHR45815:SF3">
    <property type="entry name" value="PROTEIN DISULFIDE-ISOMERASE A6"/>
    <property type="match status" value="1"/>
</dbReference>
<feature type="domain" description="Thioredoxin" evidence="2">
    <location>
        <begin position="16"/>
        <end position="68"/>
    </location>
</feature>
<keyword evidence="4" id="KW-1185">Reference proteome</keyword>
<dbReference type="OrthoDB" id="10264505at2759"/>
<dbReference type="AlphaFoldDB" id="A0A843XUB7"/>
<evidence type="ECO:0000313" key="3">
    <source>
        <dbReference type="EMBL" id="MQM22425.1"/>
    </source>
</evidence>
<evidence type="ECO:0000256" key="1">
    <source>
        <dbReference type="SAM" id="SignalP"/>
    </source>
</evidence>
<feature type="signal peptide" evidence="1">
    <location>
        <begin position="1"/>
        <end position="21"/>
    </location>
</feature>
<proteinExistence type="predicted"/>
<accession>A0A843XUB7</accession>
<sequence length="109" mass="11457">MPPRTLAALLVALALILDANGVVLVEFFAPWCGHCQALTPTWEKAATVLKGVARVAALDADSHKALAQFWLPMLSLTTPKGSRRAQAPLACALAALAAPWGAFSPLRKA</sequence>
<dbReference type="InterPro" id="IPR013766">
    <property type="entry name" value="Thioredoxin_domain"/>
</dbReference>
<dbReference type="GO" id="GO:0034976">
    <property type="term" value="P:response to endoplasmic reticulum stress"/>
    <property type="evidence" value="ECO:0007669"/>
    <property type="project" value="TreeGrafter"/>
</dbReference>
<feature type="chain" id="PRO_5032523928" description="Thioredoxin domain-containing protein" evidence="1">
    <location>
        <begin position="22"/>
        <end position="109"/>
    </location>
</feature>
<dbReference type="Pfam" id="PF00085">
    <property type="entry name" value="Thioredoxin"/>
    <property type="match status" value="1"/>
</dbReference>
<dbReference type="EMBL" id="NMUH01012883">
    <property type="protein sequence ID" value="MQM22425.1"/>
    <property type="molecule type" value="Genomic_DNA"/>
</dbReference>
<dbReference type="Gene3D" id="3.40.30.10">
    <property type="entry name" value="Glutaredoxin"/>
    <property type="match status" value="1"/>
</dbReference>
<reference evidence="3" key="1">
    <citation type="submission" date="2017-07" db="EMBL/GenBank/DDBJ databases">
        <title>Taro Niue Genome Assembly and Annotation.</title>
        <authorList>
            <person name="Atibalentja N."/>
            <person name="Keating K."/>
            <person name="Fields C.J."/>
        </authorList>
    </citation>
    <scope>NUCLEOTIDE SEQUENCE</scope>
    <source>
        <strain evidence="3">Niue_2</strain>
        <tissue evidence="3">Leaf</tissue>
    </source>
</reference>